<protein>
    <recommendedName>
        <fullName evidence="6">Outer membrane protein assembly factor BamD</fullName>
    </recommendedName>
</protein>
<dbReference type="GO" id="GO:1990063">
    <property type="term" value="C:Bam protein complex"/>
    <property type="evidence" value="ECO:0007669"/>
    <property type="project" value="TreeGrafter"/>
</dbReference>
<dbReference type="InterPro" id="IPR039565">
    <property type="entry name" value="BamD-like"/>
</dbReference>
<feature type="domain" description="Outer membrane lipoprotein BamD-like" evidence="8">
    <location>
        <begin position="58"/>
        <end position="264"/>
    </location>
</feature>
<evidence type="ECO:0000259" key="8">
    <source>
        <dbReference type="Pfam" id="PF13525"/>
    </source>
</evidence>
<dbReference type="InterPro" id="IPR011990">
    <property type="entry name" value="TPR-like_helical_dom_sf"/>
</dbReference>
<name>A0A9X1URJ4_9GAMM</name>
<evidence type="ECO:0000256" key="4">
    <source>
        <dbReference type="ARBA" id="ARBA00023237"/>
    </source>
</evidence>
<keyword evidence="2 6" id="KW-0472">Membrane</keyword>
<keyword evidence="1 6" id="KW-0732">Signal</keyword>
<dbReference type="PANTHER" id="PTHR37423:SF1">
    <property type="entry name" value="OUTER MEMBRANE PROTEIN ASSEMBLY FACTOR BAMD"/>
    <property type="match status" value="1"/>
</dbReference>
<reference evidence="9" key="1">
    <citation type="submission" date="2021-08" db="EMBL/GenBank/DDBJ databases">
        <title>Complete genome sequence of Moraxella sp strain PS-22.</title>
        <authorList>
            <person name="Das S.K."/>
        </authorList>
    </citation>
    <scope>NUCLEOTIDE SEQUENCE</scope>
    <source>
        <strain evidence="9">PS-22</strain>
    </source>
</reference>
<sequence length="373" mass="41508">MMGKYFCNRFEVRMHHLSKVVGLTAITLALTTLSGCQTLKNSKLFGGKDEVVATKAEKSEQGYYQAATDNIKKGNLAKAISQLNDLRTFYPVGDYSEQALLDLMYAQYQHGDYLDAIASADRFIQSYPSNPQVDYAYYVRGISNMQAASGGVMKYTKLNPAHRDMGYSRIAFNNFQQLINRFPNSAYAPDAALRMRYIYNQLSESEMDVARWYIKRKAYVAAANRAKWVFQYYPQSEAIPESIATIAYSYDKLGMTDTANQYKQLLRINYPGLIDARGSVKLDNTRTGSNWLNKATLGVLGQSSQNAAVQGLAQQSGQYSGNTKPQVIQTSIQQAAAMRLPSPATTANDETPTRPRETTIGLGLPPDNTSQVK</sequence>
<dbReference type="AlphaFoldDB" id="A0A9X1URJ4"/>
<evidence type="ECO:0000313" key="10">
    <source>
        <dbReference type="Proteomes" id="UP001139238"/>
    </source>
</evidence>
<evidence type="ECO:0000256" key="2">
    <source>
        <dbReference type="ARBA" id="ARBA00023136"/>
    </source>
</evidence>
<dbReference type="PANTHER" id="PTHR37423">
    <property type="entry name" value="SOLUBLE LYTIC MUREIN TRANSGLYCOSYLASE-RELATED"/>
    <property type="match status" value="1"/>
</dbReference>
<evidence type="ECO:0000256" key="7">
    <source>
        <dbReference type="SAM" id="MobiDB-lite"/>
    </source>
</evidence>
<evidence type="ECO:0000256" key="5">
    <source>
        <dbReference type="ARBA" id="ARBA00023288"/>
    </source>
</evidence>
<dbReference type="GO" id="GO:0051205">
    <property type="term" value="P:protein insertion into membrane"/>
    <property type="evidence" value="ECO:0007669"/>
    <property type="project" value="UniProtKB-UniRule"/>
</dbReference>
<gene>
    <name evidence="6" type="primary">bamD</name>
    <name evidence="9" type="ORF">H9W84_05935</name>
</gene>
<evidence type="ECO:0000313" key="9">
    <source>
        <dbReference type="EMBL" id="MCG8147669.1"/>
    </source>
</evidence>
<dbReference type="Pfam" id="PF13525">
    <property type="entry name" value="YfiO"/>
    <property type="match status" value="1"/>
</dbReference>
<dbReference type="CDD" id="cd15830">
    <property type="entry name" value="BamD"/>
    <property type="match status" value="1"/>
</dbReference>
<proteinExistence type="inferred from homology"/>
<dbReference type="GO" id="GO:0043165">
    <property type="term" value="P:Gram-negative-bacterium-type cell outer membrane assembly"/>
    <property type="evidence" value="ECO:0007669"/>
    <property type="project" value="UniProtKB-UniRule"/>
</dbReference>
<keyword evidence="4 6" id="KW-0998">Cell outer membrane</keyword>
<dbReference type="SUPFAM" id="SSF48452">
    <property type="entry name" value="TPR-like"/>
    <property type="match status" value="1"/>
</dbReference>
<evidence type="ECO:0000256" key="6">
    <source>
        <dbReference type="HAMAP-Rule" id="MF_00922"/>
    </source>
</evidence>
<evidence type="ECO:0000256" key="1">
    <source>
        <dbReference type="ARBA" id="ARBA00022729"/>
    </source>
</evidence>
<keyword evidence="3" id="KW-0564">Palmitate</keyword>
<comment type="function">
    <text evidence="6">Part of the outer membrane protein assembly complex, which is involved in assembly and insertion of beta-barrel proteins into the outer membrane.</text>
</comment>
<comment type="subunit">
    <text evidence="6">Part of the Bam complex.</text>
</comment>
<dbReference type="Proteomes" id="UP001139238">
    <property type="component" value="Unassembled WGS sequence"/>
</dbReference>
<feature type="region of interest" description="Disordered" evidence="7">
    <location>
        <begin position="343"/>
        <end position="373"/>
    </location>
</feature>
<dbReference type="NCBIfam" id="TIGR03302">
    <property type="entry name" value="OM_YfiO"/>
    <property type="match status" value="1"/>
</dbReference>
<comment type="similarity">
    <text evidence="6">Belongs to the BamD family.</text>
</comment>
<dbReference type="InterPro" id="IPR017689">
    <property type="entry name" value="BamD"/>
</dbReference>
<comment type="subcellular location">
    <subcellularLocation>
        <location evidence="6">Cell outer membrane</location>
    </subcellularLocation>
</comment>
<organism evidence="9 10">
    <name type="scientific">Moraxella tetraodonis</name>
    <dbReference type="NCBI Taxonomy" id="2767221"/>
    <lineage>
        <taxon>Bacteria</taxon>
        <taxon>Pseudomonadati</taxon>
        <taxon>Pseudomonadota</taxon>
        <taxon>Gammaproteobacteria</taxon>
        <taxon>Moraxellales</taxon>
        <taxon>Moraxellaceae</taxon>
        <taxon>Moraxella</taxon>
    </lineage>
</organism>
<evidence type="ECO:0000256" key="3">
    <source>
        <dbReference type="ARBA" id="ARBA00023139"/>
    </source>
</evidence>
<dbReference type="EMBL" id="JACSYB010000001">
    <property type="protein sequence ID" value="MCG8147669.1"/>
    <property type="molecule type" value="Genomic_DNA"/>
</dbReference>
<comment type="caution">
    <text evidence="9">The sequence shown here is derived from an EMBL/GenBank/DDBJ whole genome shotgun (WGS) entry which is preliminary data.</text>
</comment>
<dbReference type="HAMAP" id="MF_00922">
    <property type="entry name" value="OM_assembly_BamD"/>
    <property type="match status" value="1"/>
</dbReference>
<keyword evidence="10" id="KW-1185">Reference proteome</keyword>
<keyword evidence="5" id="KW-0449">Lipoprotein</keyword>
<dbReference type="Gene3D" id="1.25.40.10">
    <property type="entry name" value="Tetratricopeptide repeat domain"/>
    <property type="match status" value="1"/>
</dbReference>
<accession>A0A9X1URJ4</accession>